<evidence type="ECO:0000256" key="4">
    <source>
        <dbReference type="ARBA" id="ARBA00022801"/>
    </source>
</evidence>
<dbReference type="InterPro" id="IPR025896">
    <property type="entry name" value="Spi_Prtas-inh"/>
</dbReference>
<evidence type="ECO:0000313" key="8">
    <source>
        <dbReference type="EMBL" id="CAL2106246.1"/>
    </source>
</evidence>
<dbReference type="EMBL" id="CAXJRC010000011">
    <property type="protein sequence ID" value="CAL2106246.1"/>
    <property type="molecule type" value="Genomic_DNA"/>
</dbReference>
<proteinExistence type="inferred from homology"/>
<dbReference type="Gene3D" id="3.90.70.50">
    <property type="entry name" value="Peptidase C10, streptopain"/>
    <property type="match status" value="1"/>
</dbReference>
<dbReference type="Pfam" id="PF13734">
    <property type="entry name" value="Inhibitor_I69"/>
    <property type="match status" value="1"/>
</dbReference>
<evidence type="ECO:0000313" key="9">
    <source>
        <dbReference type="Proteomes" id="UP001497602"/>
    </source>
</evidence>
<name>A0ABP1F8V6_9FLAO</name>
<dbReference type="InterPro" id="IPR015919">
    <property type="entry name" value="Cadherin-like_sf"/>
</dbReference>
<gene>
    <name evidence="8" type="ORF">T190115A13A_10402</name>
</gene>
<keyword evidence="5" id="KW-0788">Thiol protease</keyword>
<dbReference type="SUPFAM" id="SSF54001">
    <property type="entry name" value="Cysteine proteinases"/>
    <property type="match status" value="1"/>
</dbReference>
<dbReference type="Pfam" id="PF18962">
    <property type="entry name" value="Por_Secre_tail"/>
    <property type="match status" value="1"/>
</dbReference>
<dbReference type="SMART" id="SM00736">
    <property type="entry name" value="CADG"/>
    <property type="match status" value="1"/>
</dbReference>
<comment type="caution">
    <text evidence="8">The sequence shown here is derived from an EMBL/GenBank/DDBJ whole genome shotgun (WGS) entry which is preliminary data.</text>
</comment>
<protein>
    <submittedName>
        <fullName evidence="8">Por secretion system C-terminal sorting domain-containing protein</fullName>
    </submittedName>
</protein>
<dbReference type="InterPro" id="IPR045474">
    <property type="entry name" value="GEVED"/>
</dbReference>
<comment type="similarity">
    <text evidence="1">Belongs to the peptidase C10 family.</text>
</comment>
<evidence type="ECO:0000256" key="5">
    <source>
        <dbReference type="ARBA" id="ARBA00022807"/>
    </source>
</evidence>
<dbReference type="PRINTS" id="PR00797">
    <property type="entry name" value="STREPTOPAIN"/>
</dbReference>
<keyword evidence="4" id="KW-0378">Hydrolase</keyword>
<dbReference type="InterPro" id="IPR000200">
    <property type="entry name" value="Peptidase_C10"/>
</dbReference>
<evidence type="ECO:0000256" key="3">
    <source>
        <dbReference type="ARBA" id="ARBA00022729"/>
    </source>
</evidence>
<dbReference type="InterPro" id="IPR026444">
    <property type="entry name" value="Secre_tail"/>
</dbReference>
<accession>A0ABP1F8V6</accession>
<dbReference type="SUPFAM" id="SSF49313">
    <property type="entry name" value="Cadherin-like"/>
    <property type="match status" value="1"/>
</dbReference>
<dbReference type="Proteomes" id="UP001497602">
    <property type="component" value="Unassembled WGS sequence"/>
</dbReference>
<reference evidence="8 9" key="1">
    <citation type="submission" date="2024-05" db="EMBL/GenBank/DDBJ databases">
        <authorList>
            <person name="Duchaud E."/>
        </authorList>
    </citation>
    <scope>NUCLEOTIDE SEQUENCE [LARGE SCALE GENOMIC DNA]</scope>
    <source>
        <strain evidence="8">Ena-SAMPLE-TAB-13-05-2024-13:56:06:370-140305</strain>
    </source>
</reference>
<feature type="signal peptide" evidence="6">
    <location>
        <begin position="1"/>
        <end position="21"/>
    </location>
</feature>
<dbReference type="Pfam" id="PF05345">
    <property type="entry name" value="He_PIG"/>
    <property type="match status" value="1"/>
</dbReference>
<dbReference type="RefSeq" id="WP_348738008.1">
    <property type="nucleotide sequence ID" value="NZ_CAXJRC010000011.1"/>
</dbReference>
<organism evidence="8 9">
    <name type="scientific">Tenacibaculum vairaonense</name>
    <dbReference type="NCBI Taxonomy" id="3137860"/>
    <lineage>
        <taxon>Bacteria</taxon>
        <taxon>Pseudomonadati</taxon>
        <taxon>Bacteroidota</taxon>
        <taxon>Flavobacteriia</taxon>
        <taxon>Flavobacteriales</taxon>
        <taxon>Flavobacteriaceae</taxon>
        <taxon>Tenacibaculum</taxon>
    </lineage>
</organism>
<dbReference type="NCBIfam" id="TIGR04183">
    <property type="entry name" value="Por_Secre_tail"/>
    <property type="match status" value="1"/>
</dbReference>
<dbReference type="Pfam" id="PF20009">
    <property type="entry name" value="GEVED"/>
    <property type="match status" value="1"/>
</dbReference>
<dbReference type="InterPro" id="IPR006644">
    <property type="entry name" value="Cadg"/>
</dbReference>
<keyword evidence="9" id="KW-1185">Reference proteome</keyword>
<dbReference type="Gene3D" id="2.60.40.10">
    <property type="entry name" value="Immunoglobulins"/>
    <property type="match status" value="1"/>
</dbReference>
<evidence type="ECO:0000256" key="2">
    <source>
        <dbReference type="ARBA" id="ARBA00022670"/>
    </source>
</evidence>
<dbReference type="InterPro" id="IPR038765">
    <property type="entry name" value="Papain-like_cys_pep_sf"/>
</dbReference>
<keyword evidence="2" id="KW-0645">Protease</keyword>
<keyword evidence="3 6" id="KW-0732">Signal</keyword>
<feature type="domain" description="Dystroglycan-type cadherin-like" evidence="7">
    <location>
        <begin position="395"/>
        <end position="484"/>
    </location>
</feature>
<evidence type="ECO:0000256" key="6">
    <source>
        <dbReference type="SAM" id="SignalP"/>
    </source>
</evidence>
<evidence type="ECO:0000259" key="7">
    <source>
        <dbReference type="SMART" id="SM00736"/>
    </source>
</evidence>
<sequence>MRTKITLLSMLFLLCFNNTFADPIGKKKALLVAGKWINKAQQKNAKTASKKVISIDEIQYKETLVYYVINYNNGGFVIVSADDSTKPILAYSDTGLFDQNLDNPTTKDLLNAYKSFVYESAQAQKASNKQAPNIGWNKILNPAKKRDQKRETIVAPFMDDILYTQSSGFNRFCPSDEDGQAIVGCVATAMSQVMRYWEFPTTGNSETSYNHRKYGNLSVNFAQQNYDWDNMSKTRADDENAKLSYHAGVAVRMNYGTSANGGSGAYTRDALSALKRNFKYNQGASMKYRYYYSDQDWYDLIKSQLDLKRPVLYSGRSKNLKDPDAGGAGHLFALDGYDSTDQGDFFHINWGWAGRSNGYFYLTEMITHGGKYNWIDNNAIMVDLYPTNLAPQFNTKASELTKVDEAYTYTFKVTDENRKDKVNVTLKQAPSWLTLNTTNGAYTLQGTPASINAGTHTIVIEATDGTNTTKNEFILTVLKDETYCSSKGNRIKYEWIDYVAFGDMTNSTGENGGYADFTDKVATVVSGTTNKLTVSAGFSGSTYPEHFAVWIDFNQNEIFEENEKVVTDFTNNGDNKTNDVLIPVEALLGTTKMRVSMKYKDAQTPCESFADGEVEDYVVNIVQTAARPNKKTTNNKNSIVEDQIKFSIFPNPTTNFIQVKAPTSLKNALYEVIDVNGRIVVRKEYTNTISVENLQSGMYYLRIFNDRNEYLKPFIKSVK</sequence>
<evidence type="ECO:0000256" key="1">
    <source>
        <dbReference type="ARBA" id="ARBA00009693"/>
    </source>
</evidence>
<dbReference type="InterPro" id="IPR013783">
    <property type="entry name" value="Ig-like_fold"/>
</dbReference>
<feature type="chain" id="PRO_5046419220" evidence="6">
    <location>
        <begin position="22"/>
        <end position="719"/>
    </location>
</feature>
<dbReference type="Pfam" id="PF01640">
    <property type="entry name" value="Peptidase_C10"/>
    <property type="match status" value="1"/>
</dbReference>
<dbReference type="InterPro" id="IPR044934">
    <property type="entry name" value="Streptopain_sf"/>
</dbReference>